<evidence type="ECO:0000313" key="3">
    <source>
        <dbReference type="Proteomes" id="UP000427373"/>
    </source>
</evidence>
<dbReference type="GeneID" id="42799677"/>
<name>A0A650CDH9_SULOH</name>
<organism evidence="2 3">
    <name type="scientific">Sulfurisphaera ohwakuensis</name>
    <dbReference type="NCBI Taxonomy" id="69656"/>
    <lineage>
        <taxon>Archaea</taxon>
        <taxon>Thermoproteota</taxon>
        <taxon>Thermoprotei</taxon>
        <taxon>Sulfolobales</taxon>
        <taxon>Sulfolobaceae</taxon>
        <taxon>Sulfurisphaera</taxon>
    </lineage>
</organism>
<accession>A0A650CDH9</accession>
<dbReference type="AlphaFoldDB" id="A0A650CDH9"/>
<dbReference type="Gene3D" id="3.40.1190.20">
    <property type="match status" value="1"/>
</dbReference>
<evidence type="ECO:0000256" key="1">
    <source>
        <dbReference type="SAM" id="MobiDB-lite"/>
    </source>
</evidence>
<dbReference type="Proteomes" id="UP000427373">
    <property type="component" value="Chromosome"/>
</dbReference>
<dbReference type="OrthoDB" id="26949at2157"/>
<evidence type="ECO:0008006" key="4">
    <source>
        <dbReference type="Google" id="ProtNLM"/>
    </source>
</evidence>
<feature type="compositionally biased region" description="Basic residues" evidence="1">
    <location>
        <begin position="8"/>
        <end position="23"/>
    </location>
</feature>
<protein>
    <recommendedName>
        <fullName evidence="4">Carbohydrate kinase PfkB domain-containing protein</fullName>
    </recommendedName>
</protein>
<sequence length="289" mass="33394">MDKIKEGRRGRRRGRKNKRYRGRRGRRGGVIKILIIGNFTIDLINEKEQIGGPPLYSGFAIYKLGGEAYILSILGKDFFHQIPSFLKIYKIINDNNTVKFKHIFQNNSRKLILLSKTNNKISFKFLVMHNYFDGILINPVCNEVNLENINVNVPIAVDIQGFIRTCKINEEISYSSTNLPPNPLYTVFHSNIEELNNSGLSIKDLFKLGFKELLISYDEEGFELYTMANKKYFKPTQIGTYRTGTGDILLASYFYYRLNNVDPISSAIKAKEFVEWFSNLGYQELLRIV</sequence>
<proteinExistence type="predicted"/>
<keyword evidence="3" id="KW-1185">Reference proteome</keyword>
<feature type="region of interest" description="Disordered" evidence="1">
    <location>
        <begin position="1"/>
        <end position="23"/>
    </location>
</feature>
<dbReference type="SUPFAM" id="SSF53613">
    <property type="entry name" value="Ribokinase-like"/>
    <property type="match status" value="1"/>
</dbReference>
<reference evidence="2 3" key="1">
    <citation type="submission" date="2019-10" db="EMBL/GenBank/DDBJ databases">
        <title>Genome Sequences from Six Type Strain Members of the Archaeal Family Sulfolobaceae: Acidianus ambivalens, Acidianus infernus, Metallosphaera prunae, Stygiolobus azoricus, Sulfolobus metallicus, and Sulfurisphaera ohwakuensis.</title>
        <authorList>
            <person name="Counts J.A."/>
            <person name="Kelly R.M."/>
        </authorList>
    </citation>
    <scope>NUCLEOTIDE SEQUENCE [LARGE SCALE GENOMIC DNA]</scope>
    <source>
        <strain evidence="2 3">TA-1</strain>
    </source>
</reference>
<dbReference type="InterPro" id="IPR029056">
    <property type="entry name" value="Ribokinase-like"/>
</dbReference>
<dbReference type="KEGG" id="soh:D1869_00475"/>
<gene>
    <name evidence="2" type="ORF">D1869_00475</name>
</gene>
<dbReference type="RefSeq" id="WP_156013453.1">
    <property type="nucleotide sequence ID" value="NZ_CP045484.1"/>
</dbReference>
<evidence type="ECO:0000313" key="2">
    <source>
        <dbReference type="EMBL" id="QGR15834.1"/>
    </source>
</evidence>
<dbReference type="EMBL" id="CP045484">
    <property type="protein sequence ID" value="QGR15834.1"/>
    <property type="molecule type" value="Genomic_DNA"/>
</dbReference>